<dbReference type="Pfam" id="PF00071">
    <property type="entry name" value="Ras"/>
    <property type="match status" value="1"/>
</dbReference>
<dbReference type="InterPro" id="IPR031717">
    <property type="entry name" value="ODO-1/KGD_C"/>
</dbReference>
<dbReference type="Gene3D" id="3.40.50.11610">
    <property type="entry name" value="Multifunctional 2-oxoglutarate metabolism enzyme, C-terminal domain"/>
    <property type="match status" value="1"/>
</dbReference>
<dbReference type="Gene3D" id="3.40.50.300">
    <property type="entry name" value="P-loop containing nucleotide triphosphate hydrolases"/>
    <property type="match status" value="1"/>
</dbReference>
<sequence length="284" mass="32092">MGAFIETKGISVPQQDWTQTDFLPPIPEIFYELHHARCVRGLAGVVALQRLEQVAPFPAMSVAVVAAQHPNAEIVWVQDFRLVGTVAEFLGLLVLRSSFLGPLVMMSRDFKLVFIEDTEVCLLCFDMSDVSTFDRTQFWMKRDHNPKCLFILVGTKEDLLTQEQSGSMEPISHWAEEAGIPFFPTSALKGGEHIRIRQPPDEALQFLEWAESMCSSPHVQDWLVSFLRELCRRVHSETQILLQLKLKYESQTKEGTNGIKLASSIGQPKVYSLVLSREWGNGSL</sequence>
<dbReference type="GO" id="GO:0003924">
    <property type="term" value="F:GTPase activity"/>
    <property type="evidence" value="ECO:0007669"/>
    <property type="project" value="InterPro"/>
</dbReference>
<dbReference type="GO" id="GO:0005525">
    <property type="term" value="F:GTP binding"/>
    <property type="evidence" value="ECO:0007669"/>
    <property type="project" value="InterPro"/>
</dbReference>
<dbReference type="InterPro" id="IPR027417">
    <property type="entry name" value="P-loop_NTPase"/>
</dbReference>
<dbReference type="InterPro" id="IPR001806">
    <property type="entry name" value="Small_GTPase"/>
</dbReference>
<evidence type="ECO:0000313" key="3">
    <source>
        <dbReference type="Proteomes" id="UP000186817"/>
    </source>
</evidence>
<dbReference type="SUPFAM" id="SSF52540">
    <property type="entry name" value="P-loop containing nucleoside triphosphate hydrolases"/>
    <property type="match status" value="1"/>
</dbReference>
<evidence type="ECO:0000313" key="2">
    <source>
        <dbReference type="EMBL" id="OLQ03563.1"/>
    </source>
</evidence>
<organism evidence="2 3">
    <name type="scientific">Symbiodinium microadriaticum</name>
    <name type="common">Dinoflagellate</name>
    <name type="synonym">Zooxanthella microadriatica</name>
    <dbReference type="NCBI Taxonomy" id="2951"/>
    <lineage>
        <taxon>Eukaryota</taxon>
        <taxon>Sar</taxon>
        <taxon>Alveolata</taxon>
        <taxon>Dinophyceae</taxon>
        <taxon>Suessiales</taxon>
        <taxon>Symbiodiniaceae</taxon>
        <taxon>Symbiodinium</taxon>
    </lineage>
</organism>
<dbReference type="AlphaFoldDB" id="A0A1Q9E816"/>
<proteinExistence type="predicted"/>
<reference evidence="2 3" key="1">
    <citation type="submission" date="2016-02" db="EMBL/GenBank/DDBJ databases">
        <title>Genome analysis of coral dinoflagellate symbionts highlights evolutionary adaptations to a symbiotic lifestyle.</title>
        <authorList>
            <person name="Aranda M."/>
            <person name="Li Y."/>
            <person name="Liew Y.J."/>
            <person name="Baumgarten S."/>
            <person name="Simakov O."/>
            <person name="Wilson M."/>
            <person name="Piel J."/>
            <person name="Ashoor H."/>
            <person name="Bougouffa S."/>
            <person name="Bajic V.B."/>
            <person name="Ryu T."/>
            <person name="Ravasi T."/>
            <person name="Bayer T."/>
            <person name="Micklem G."/>
            <person name="Kim H."/>
            <person name="Bhak J."/>
            <person name="Lajeunesse T.C."/>
            <person name="Voolstra C.R."/>
        </authorList>
    </citation>
    <scope>NUCLEOTIDE SEQUENCE [LARGE SCALE GENOMIC DNA]</scope>
    <source>
        <strain evidence="2 3">CCMP2467</strain>
    </source>
</reference>
<dbReference type="Pfam" id="PF16870">
    <property type="entry name" value="OxoGdeHyase_C"/>
    <property type="match status" value="1"/>
</dbReference>
<keyword evidence="3" id="KW-1185">Reference proteome</keyword>
<gene>
    <name evidence="2" type="ORF">AK812_SmicGene13490</name>
</gene>
<dbReference type="InterPro" id="IPR042179">
    <property type="entry name" value="KGD_C_sf"/>
</dbReference>
<dbReference type="OrthoDB" id="418268at2759"/>
<name>A0A1Q9E816_SYMMI</name>
<comment type="caution">
    <text evidence="2">The sequence shown here is derived from an EMBL/GenBank/DDBJ whole genome shotgun (WGS) entry which is preliminary data.</text>
</comment>
<dbReference type="EMBL" id="LSRX01000233">
    <property type="protein sequence ID" value="OLQ03563.1"/>
    <property type="molecule type" value="Genomic_DNA"/>
</dbReference>
<feature type="domain" description="2-oxoglutarate dehydrogenase E1 component/KDG C-terminal" evidence="1">
    <location>
        <begin position="29"/>
        <end position="79"/>
    </location>
</feature>
<dbReference type="Proteomes" id="UP000186817">
    <property type="component" value="Unassembled WGS sequence"/>
</dbReference>
<protein>
    <recommendedName>
        <fullName evidence="1">2-oxoglutarate dehydrogenase E1 component/KDG C-terminal domain-containing protein</fullName>
    </recommendedName>
</protein>
<accession>A0A1Q9E816</accession>
<evidence type="ECO:0000259" key="1">
    <source>
        <dbReference type="Pfam" id="PF16870"/>
    </source>
</evidence>